<sequence>MIGHYLHLPMAHWGKIGGLSNARWSILQTSPKGWHLAEHNAGSILEPVFGEESGADVPDHVR</sequence>
<reference evidence="1" key="1">
    <citation type="submission" date="2020-05" db="EMBL/GenBank/DDBJ databases">
        <authorList>
            <person name="Chiriac C."/>
            <person name="Salcher M."/>
            <person name="Ghai R."/>
            <person name="Kavagutti S V."/>
        </authorList>
    </citation>
    <scope>NUCLEOTIDE SEQUENCE</scope>
</reference>
<proteinExistence type="predicted"/>
<evidence type="ECO:0000313" key="1">
    <source>
        <dbReference type="EMBL" id="CAB4777739.1"/>
    </source>
</evidence>
<protein>
    <submittedName>
        <fullName evidence="1">Unannotated protein</fullName>
    </submittedName>
</protein>
<accession>A0A6J6W260</accession>
<dbReference type="EMBL" id="CAEZZY010000047">
    <property type="protein sequence ID" value="CAB4777739.1"/>
    <property type="molecule type" value="Genomic_DNA"/>
</dbReference>
<organism evidence="1">
    <name type="scientific">freshwater metagenome</name>
    <dbReference type="NCBI Taxonomy" id="449393"/>
    <lineage>
        <taxon>unclassified sequences</taxon>
        <taxon>metagenomes</taxon>
        <taxon>ecological metagenomes</taxon>
    </lineage>
</organism>
<gene>
    <name evidence="1" type="ORF">UFOPK2928_00563</name>
</gene>
<name>A0A6J6W260_9ZZZZ</name>
<dbReference type="AlphaFoldDB" id="A0A6J6W260"/>